<keyword evidence="2" id="KW-0805">Transcription regulation</keyword>
<dbReference type="SUPFAM" id="SSF88946">
    <property type="entry name" value="Sigma2 domain of RNA polymerase sigma factors"/>
    <property type="match status" value="1"/>
</dbReference>
<dbReference type="InterPro" id="IPR013249">
    <property type="entry name" value="RNA_pol_sigma70_r4_t2"/>
</dbReference>
<dbReference type="SUPFAM" id="SSF88659">
    <property type="entry name" value="Sigma3 and sigma4 domains of RNA polymerase sigma factors"/>
    <property type="match status" value="1"/>
</dbReference>
<reference evidence="8" key="1">
    <citation type="submission" date="2021-01" db="EMBL/GenBank/DDBJ databases">
        <title>Whole genome shotgun sequence of Rhizocola hellebori NBRC 109834.</title>
        <authorList>
            <person name="Komaki H."/>
            <person name="Tamura T."/>
        </authorList>
    </citation>
    <scope>NUCLEOTIDE SEQUENCE</scope>
    <source>
        <strain evidence="8">NBRC 109834</strain>
    </source>
</reference>
<dbReference type="InterPro" id="IPR013324">
    <property type="entry name" value="RNA_pol_sigma_r3/r4-like"/>
</dbReference>
<evidence type="ECO:0000259" key="6">
    <source>
        <dbReference type="Pfam" id="PF04542"/>
    </source>
</evidence>
<accession>A0A8J3Q5S5</accession>
<dbReference type="Gene3D" id="1.10.1740.10">
    <property type="match status" value="1"/>
</dbReference>
<dbReference type="InterPro" id="IPR014284">
    <property type="entry name" value="RNA_pol_sigma-70_dom"/>
</dbReference>
<dbReference type="EMBL" id="BONY01000009">
    <property type="protein sequence ID" value="GIH03710.1"/>
    <property type="molecule type" value="Genomic_DNA"/>
</dbReference>
<organism evidence="8 9">
    <name type="scientific">Rhizocola hellebori</name>
    <dbReference type="NCBI Taxonomy" id="1392758"/>
    <lineage>
        <taxon>Bacteria</taxon>
        <taxon>Bacillati</taxon>
        <taxon>Actinomycetota</taxon>
        <taxon>Actinomycetes</taxon>
        <taxon>Micromonosporales</taxon>
        <taxon>Micromonosporaceae</taxon>
        <taxon>Rhizocola</taxon>
    </lineage>
</organism>
<evidence type="ECO:0000256" key="4">
    <source>
        <dbReference type="ARBA" id="ARBA00023125"/>
    </source>
</evidence>
<evidence type="ECO:0000259" key="7">
    <source>
        <dbReference type="Pfam" id="PF08281"/>
    </source>
</evidence>
<dbReference type="NCBIfam" id="TIGR02937">
    <property type="entry name" value="sigma70-ECF"/>
    <property type="match status" value="1"/>
</dbReference>
<dbReference type="PANTHER" id="PTHR43133:SF50">
    <property type="entry name" value="ECF RNA POLYMERASE SIGMA FACTOR SIGM"/>
    <property type="match status" value="1"/>
</dbReference>
<dbReference type="InterPro" id="IPR039425">
    <property type="entry name" value="RNA_pol_sigma-70-like"/>
</dbReference>
<evidence type="ECO:0000256" key="1">
    <source>
        <dbReference type="ARBA" id="ARBA00010641"/>
    </source>
</evidence>
<name>A0A8J3Q5S5_9ACTN</name>
<evidence type="ECO:0000256" key="5">
    <source>
        <dbReference type="ARBA" id="ARBA00023163"/>
    </source>
</evidence>
<dbReference type="GO" id="GO:0006352">
    <property type="term" value="P:DNA-templated transcription initiation"/>
    <property type="evidence" value="ECO:0007669"/>
    <property type="project" value="InterPro"/>
</dbReference>
<keyword evidence="4" id="KW-0238">DNA-binding</keyword>
<dbReference type="GO" id="GO:0003677">
    <property type="term" value="F:DNA binding"/>
    <property type="evidence" value="ECO:0007669"/>
    <property type="project" value="UniProtKB-KW"/>
</dbReference>
<dbReference type="AlphaFoldDB" id="A0A8J3Q5S5"/>
<sequence length="163" mass="18784">MSARWEAPPSFDVFIQQRHRALLRFALVLSGDPLLAEDLVQDALEHVGMRWWLIRRRDDPEGYIRRTITNRFLNNRRARRREDIVDEVPDQASVDPVPRDEALWRQLAGLPRHQRAVLVLRFFEDMTEAQVAEVLGCSVGAVKTSGSRGLAKLRAVYSQEVPK</sequence>
<protein>
    <submittedName>
        <fullName evidence="8">DNA-directed RNA polymerase sigma-70 factor</fullName>
    </submittedName>
</protein>
<proteinExistence type="inferred from homology"/>
<comment type="similarity">
    <text evidence="1">Belongs to the sigma-70 factor family. ECF subfamily.</text>
</comment>
<dbReference type="InterPro" id="IPR013325">
    <property type="entry name" value="RNA_pol_sigma_r2"/>
</dbReference>
<gene>
    <name evidence="8" type="ORF">Rhe02_17770</name>
</gene>
<dbReference type="Pfam" id="PF08281">
    <property type="entry name" value="Sigma70_r4_2"/>
    <property type="match status" value="1"/>
</dbReference>
<keyword evidence="5" id="KW-0804">Transcription</keyword>
<dbReference type="GO" id="GO:0016987">
    <property type="term" value="F:sigma factor activity"/>
    <property type="evidence" value="ECO:0007669"/>
    <property type="project" value="UniProtKB-KW"/>
</dbReference>
<dbReference type="InterPro" id="IPR014325">
    <property type="entry name" value="RNA_pol_sigma-E_actinobac"/>
</dbReference>
<dbReference type="Pfam" id="PF04542">
    <property type="entry name" value="Sigma70_r2"/>
    <property type="match status" value="1"/>
</dbReference>
<comment type="caution">
    <text evidence="8">The sequence shown here is derived from an EMBL/GenBank/DDBJ whole genome shotgun (WGS) entry which is preliminary data.</text>
</comment>
<keyword evidence="8" id="KW-0240">DNA-directed RNA polymerase</keyword>
<dbReference type="Gene3D" id="1.10.10.10">
    <property type="entry name" value="Winged helix-like DNA-binding domain superfamily/Winged helix DNA-binding domain"/>
    <property type="match status" value="1"/>
</dbReference>
<feature type="domain" description="RNA polymerase sigma-70 region 2" evidence="6">
    <location>
        <begin position="15"/>
        <end position="81"/>
    </location>
</feature>
<dbReference type="InterPro" id="IPR036388">
    <property type="entry name" value="WH-like_DNA-bd_sf"/>
</dbReference>
<dbReference type="GO" id="GO:0000428">
    <property type="term" value="C:DNA-directed RNA polymerase complex"/>
    <property type="evidence" value="ECO:0007669"/>
    <property type="project" value="UniProtKB-KW"/>
</dbReference>
<dbReference type="PANTHER" id="PTHR43133">
    <property type="entry name" value="RNA POLYMERASE ECF-TYPE SIGMA FACTO"/>
    <property type="match status" value="1"/>
</dbReference>
<dbReference type="InterPro" id="IPR007627">
    <property type="entry name" value="RNA_pol_sigma70_r2"/>
</dbReference>
<feature type="domain" description="RNA polymerase sigma factor 70 region 4 type 2" evidence="7">
    <location>
        <begin position="101"/>
        <end position="153"/>
    </location>
</feature>
<keyword evidence="3" id="KW-0731">Sigma factor</keyword>
<evidence type="ECO:0000256" key="3">
    <source>
        <dbReference type="ARBA" id="ARBA00023082"/>
    </source>
</evidence>
<keyword evidence="9" id="KW-1185">Reference proteome</keyword>
<dbReference type="NCBIfam" id="TIGR02983">
    <property type="entry name" value="SigE-fam_strep"/>
    <property type="match status" value="1"/>
</dbReference>
<dbReference type="Proteomes" id="UP000612899">
    <property type="component" value="Unassembled WGS sequence"/>
</dbReference>
<evidence type="ECO:0000313" key="8">
    <source>
        <dbReference type="EMBL" id="GIH03710.1"/>
    </source>
</evidence>
<evidence type="ECO:0000256" key="2">
    <source>
        <dbReference type="ARBA" id="ARBA00023015"/>
    </source>
</evidence>
<dbReference type="CDD" id="cd06171">
    <property type="entry name" value="Sigma70_r4"/>
    <property type="match status" value="1"/>
</dbReference>
<evidence type="ECO:0000313" key="9">
    <source>
        <dbReference type="Proteomes" id="UP000612899"/>
    </source>
</evidence>